<evidence type="ECO:0000256" key="1">
    <source>
        <dbReference type="ARBA" id="ARBA00010490"/>
    </source>
</evidence>
<dbReference type="SUPFAM" id="SSF46950">
    <property type="entry name" value="Double-stranded DNA-binding domain"/>
    <property type="match status" value="1"/>
</dbReference>
<dbReference type="Proteomes" id="UP000510821">
    <property type="component" value="Chromosome"/>
</dbReference>
<dbReference type="Gene3D" id="1.10.8.140">
    <property type="entry name" value="PDCD5-like"/>
    <property type="match status" value="1"/>
</dbReference>
<accession>A0A7D5XKL2</accession>
<dbReference type="PIRSF" id="PIRSF015730">
    <property type="entry name" value="TFAR19"/>
    <property type="match status" value="1"/>
</dbReference>
<evidence type="ECO:0000313" key="4">
    <source>
        <dbReference type="Proteomes" id="UP000510821"/>
    </source>
</evidence>
<name>A0A7D5XKL2_FERL1</name>
<evidence type="ECO:0000256" key="2">
    <source>
        <dbReference type="SAM" id="Coils"/>
    </source>
</evidence>
<sequence length="103" mass="12112">MGENEIEDLRNQKLRERLQKYQQAREIEMQKKVALKYLVDAPAYERLMNVKIANPALYDQIVTMLVYLQQNGQLKGKVSEEQIKTILAKLTARKESEITFKKK</sequence>
<keyword evidence="2" id="KW-0175">Coiled coil</keyword>
<protein>
    <recommendedName>
        <fullName evidence="5">DNA-binding protein</fullName>
    </recommendedName>
</protein>
<gene>
    <name evidence="3" type="ORF">Sv326_1174</name>
</gene>
<reference evidence="4" key="1">
    <citation type="submission" date="2020-07" db="EMBL/GenBank/DDBJ databases">
        <title>Metabolic diversity and evolutionary history of the archaeal phylum ###Micrarchaeota### uncovered from a freshwater lake metagenome.</title>
        <authorList>
            <person name="Kadnikov V.V."/>
            <person name="Savvichev A.S."/>
            <person name="Mardanov A.V."/>
            <person name="Beletsky A.V."/>
            <person name="Chupakov A.V."/>
            <person name="Kokryatskaya N.M."/>
            <person name="Pimenov N.V."/>
            <person name="Ravin N.V."/>
        </authorList>
    </citation>
    <scope>NUCLEOTIDE SEQUENCE [LARGE SCALE GENOMIC DNA]</scope>
</reference>
<evidence type="ECO:0000313" key="3">
    <source>
        <dbReference type="EMBL" id="QLJ53349.1"/>
    </source>
</evidence>
<dbReference type="InterPro" id="IPR036883">
    <property type="entry name" value="PDCD5-like_sf"/>
</dbReference>
<organism evidence="3 4">
    <name type="scientific">Fermentimicrarchaeum limneticum</name>
    <dbReference type="NCBI Taxonomy" id="2795018"/>
    <lineage>
        <taxon>Archaea</taxon>
        <taxon>Candidatus Micrarchaeota</taxon>
        <taxon>Candidatus Fermentimicrarchaeales</taxon>
        <taxon>Candidatus Fermentimicrarchaeaceae</taxon>
        <taxon>Candidatus Fermentimicrarchaeum</taxon>
    </lineage>
</organism>
<evidence type="ECO:0008006" key="5">
    <source>
        <dbReference type="Google" id="ProtNLM"/>
    </source>
</evidence>
<dbReference type="GO" id="GO:0003677">
    <property type="term" value="F:DNA binding"/>
    <property type="evidence" value="ECO:0007669"/>
    <property type="project" value="InterPro"/>
</dbReference>
<proteinExistence type="inferred from homology"/>
<dbReference type="InterPro" id="IPR002836">
    <property type="entry name" value="PDCD5-like"/>
</dbReference>
<dbReference type="EMBL" id="CP058998">
    <property type="protein sequence ID" value="QLJ53349.1"/>
    <property type="molecule type" value="Genomic_DNA"/>
</dbReference>
<dbReference type="AlphaFoldDB" id="A0A7D5XKL2"/>
<dbReference type="Pfam" id="PF01984">
    <property type="entry name" value="dsDNA_bind"/>
    <property type="match status" value="1"/>
</dbReference>
<dbReference type="KEGG" id="flt:Sv326_1174"/>
<feature type="coiled-coil region" evidence="2">
    <location>
        <begin position="4"/>
        <end position="31"/>
    </location>
</feature>
<comment type="similarity">
    <text evidence="1">Belongs to the PDCD5 family.</text>
</comment>